<reference evidence="1" key="2">
    <citation type="journal article" date="2015" name="Data Brief">
        <title>Shoot transcriptome of the giant reed, Arundo donax.</title>
        <authorList>
            <person name="Barrero R.A."/>
            <person name="Guerrero F.D."/>
            <person name="Moolhuijzen P."/>
            <person name="Goolsby J.A."/>
            <person name="Tidwell J."/>
            <person name="Bellgard S.E."/>
            <person name="Bellgard M.I."/>
        </authorList>
    </citation>
    <scope>NUCLEOTIDE SEQUENCE</scope>
    <source>
        <tissue evidence="1">Shoot tissue taken approximately 20 cm above the soil surface</tissue>
    </source>
</reference>
<protein>
    <submittedName>
        <fullName evidence="1">Uncharacterized protein</fullName>
    </submittedName>
</protein>
<sequence>MIKSISIHIHLILLSSQENYCYVPALKRKVAWISICLRRHGDNLR</sequence>
<evidence type="ECO:0000313" key="1">
    <source>
        <dbReference type="EMBL" id="JAD29349.1"/>
    </source>
</evidence>
<organism evidence="1">
    <name type="scientific">Arundo donax</name>
    <name type="common">Giant reed</name>
    <name type="synonym">Donax arundinaceus</name>
    <dbReference type="NCBI Taxonomy" id="35708"/>
    <lineage>
        <taxon>Eukaryota</taxon>
        <taxon>Viridiplantae</taxon>
        <taxon>Streptophyta</taxon>
        <taxon>Embryophyta</taxon>
        <taxon>Tracheophyta</taxon>
        <taxon>Spermatophyta</taxon>
        <taxon>Magnoliopsida</taxon>
        <taxon>Liliopsida</taxon>
        <taxon>Poales</taxon>
        <taxon>Poaceae</taxon>
        <taxon>PACMAD clade</taxon>
        <taxon>Arundinoideae</taxon>
        <taxon>Arundineae</taxon>
        <taxon>Arundo</taxon>
    </lineage>
</organism>
<dbReference type="EMBL" id="GBRH01268546">
    <property type="protein sequence ID" value="JAD29349.1"/>
    <property type="molecule type" value="Transcribed_RNA"/>
</dbReference>
<proteinExistence type="predicted"/>
<name>A0A0A8YR40_ARUDO</name>
<reference evidence="1" key="1">
    <citation type="submission" date="2014-09" db="EMBL/GenBank/DDBJ databases">
        <authorList>
            <person name="Magalhaes I.L.F."/>
            <person name="Oliveira U."/>
            <person name="Santos F.R."/>
            <person name="Vidigal T.H.D.A."/>
            <person name="Brescovit A.D."/>
            <person name="Santos A.J."/>
        </authorList>
    </citation>
    <scope>NUCLEOTIDE SEQUENCE</scope>
    <source>
        <tissue evidence="1">Shoot tissue taken approximately 20 cm above the soil surface</tissue>
    </source>
</reference>
<dbReference type="AlphaFoldDB" id="A0A0A8YR40"/>
<accession>A0A0A8YR40</accession>